<name>A0A5C6FXJ0_9PLAN</name>
<feature type="region of interest" description="Disordered" evidence="5">
    <location>
        <begin position="83"/>
        <end position="115"/>
    </location>
</feature>
<reference evidence="6 7" key="1">
    <citation type="submission" date="2019-02" db="EMBL/GenBank/DDBJ databases">
        <title>Deep-cultivation of Planctomycetes and their phenomic and genomic characterization uncovers novel biology.</title>
        <authorList>
            <person name="Wiegand S."/>
            <person name="Jogler M."/>
            <person name="Boedeker C."/>
            <person name="Pinto D."/>
            <person name="Vollmers J."/>
            <person name="Rivas-Marin E."/>
            <person name="Kohn T."/>
            <person name="Peeters S.H."/>
            <person name="Heuer A."/>
            <person name="Rast P."/>
            <person name="Oberbeckmann S."/>
            <person name="Bunk B."/>
            <person name="Jeske O."/>
            <person name="Meyerdierks A."/>
            <person name="Storesund J.E."/>
            <person name="Kallscheuer N."/>
            <person name="Luecker S."/>
            <person name="Lage O.M."/>
            <person name="Pohl T."/>
            <person name="Merkel B.J."/>
            <person name="Hornburger P."/>
            <person name="Mueller R.-W."/>
            <person name="Bruemmer F."/>
            <person name="Labrenz M."/>
            <person name="Spormann A.M."/>
            <person name="Op Den Camp H."/>
            <person name="Overmann J."/>
            <person name="Amann R."/>
            <person name="Jetten M.S.M."/>
            <person name="Mascher T."/>
            <person name="Medema M.H."/>
            <person name="Devos D.P."/>
            <person name="Kaster A.-K."/>
            <person name="Ovreas L."/>
            <person name="Rohde M."/>
            <person name="Galperin M.Y."/>
            <person name="Jogler C."/>
        </authorList>
    </citation>
    <scope>NUCLEOTIDE SEQUENCE [LARGE SCALE GENOMIC DNA]</scope>
    <source>
        <strain evidence="6 7">V7</strain>
    </source>
</reference>
<protein>
    <recommendedName>
        <fullName evidence="8">Segregation and condensation protein B</fullName>
    </recommendedName>
</protein>
<keyword evidence="1" id="KW-0963">Cytoplasm</keyword>
<evidence type="ECO:0000256" key="2">
    <source>
        <dbReference type="ARBA" id="ARBA00022618"/>
    </source>
</evidence>
<dbReference type="GO" id="GO:0051304">
    <property type="term" value="P:chromosome separation"/>
    <property type="evidence" value="ECO:0007669"/>
    <property type="project" value="InterPro"/>
</dbReference>
<dbReference type="PANTHER" id="PTHR34298:SF2">
    <property type="entry name" value="SEGREGATION AND CONDENSATION PROTEIN B"/>
    <property type="match status" value="1"/>
</dbReference>
<sequence length="291" mass="31874">MTDPKDGRDDELDSELSASASPEADEESADPANDLASQDDPGDADDDLEEEFSLEDLGAAYAKAAAAHDPDAFVDPETLELESDDGAIDGDEAETSEEESGPADSAGDSDDFADPVTPESIVEAVLFIGHPKNEPVTLERIASLMRDFTPDEVREVIDRLNQSYRDAGQALRVVPDQHGFKLTIAPEVETVRRSFLGKVREARLNQAMIEVLALVAYQPGISVHKVNDQRGKDSGALLNQLVRRRLLELTRARDEETGKMTNFYQPTERMMVLFGLESLEDLPHVEEGFAS</sequence>
<evidence type="ECO:0000313" key="6">
    <source>
        <dbReference type="EMBL" id="TWU67106.1"/>
    </source>
</evidence>
<evidence type="ECO:0008006" key="8">
    <source>
        <dbReference type="Google" id="ProtNLM"/>
    </source>
</evidence>
<evidence type="ECO:0000256" key="4">
    <source>
        <dbReference type="ARBA" id="ARBA00023306"/>
    </source>
</evidence>
<keyword evidence="3" id="KW-0159">Chromosome partition</keyword>
<dbReference type="GO" id="GO:0051301">
    <property type="term" value="P:cell division"/>
    <property type="evidence" value="ECO:0007669"/>
    <property type="project" value="UniProtKB-KW"/>
</dbReference>
<feature type="compositionally biased region" description="Acidic residues" evidence="5">
    <location>
        <begin position="83"/>
        <end position="113"/>
    </location>
</feature>
<feature type="region of interest" description="Disordered" evidence="5">
    <location>
        <begin position="1"/>
        <end position="56"/>
    </location>
</feature>
<dbReference type="Pfam" id="PF04079">
    <property type="entry name" value="SMC_ScpB"/>
    <property type="match status" value="1"/>
</dbReference>
<dbReference type="Proteomes" id="UP000316476">
    <property type="component" value="Unassembled WGS sequence"/>
</dbReference>
<evidence type="ECO:0000256" key="3">
    <source>
        <dbReference type="ARBA" id="ARBA00022829"/>
    </source>
</evidence>
<feature type="compositionally biased region" description="Acidic residues" evidence="5">
    <location>
        <begin position="40"/>
        <end position="54"/>
    </location>
</feature>
<keyword evidence="2" id="KW-0132">Cell division</keyword>
<evidence type="ECO:0000256" key="1">
    <source>
        <dbReference type="ARBA" id="ARBA00022490"/>
    </source>
</evidence>
<dbReference type="InterPro" id="IPR036390">
    <property type="entry name" value="WH_DNA-bd_sf"/>
</dbReference>
<evidence type="ECO:0000256" key="5">
    <source>
        <dbReference type="SAM" id="MobiDB-lite"/>
    </source>
</evidence>
<dbReference type="SUPFAM" id="SSF46785">
    <property type="entry name" value="Winged helix' DNA-binding domain"/>
    <property type="match status" value="2"/>
</dbReference>
<dbReference type="OrthoDB" id="258422at2"/>
<keyword evidence="4" id="KW-0131">Cell cycle</keyword>
<comment type="caution">
    <text evidence="6">The sequence shown here is derived from an EMBL/GenBank/DDBJ whole genome shotgun (WGS) entry which is preliminary data.</text>
</comment>
<feature type="compositionally biased region" description="Low complexity" evidence="5">
    <location>
        <begin position="30"/>
        <end position="39"/>
    </location>
</feature>
<dbReference type="PANTHER" id="PTHR34298">
    <property type="entry name" value="SEGREGATION AND CONDENSATION PROTEIN B"/>
    <property type="match status" value="1"/>
</dbReference>
<accession>A0A5C6FXJ0</accession>
<organism evidence="6 7">
    <name type="scientific">Crateriforma conspicua</name>
    <dbReference type="NCBI Taxonomy" id="2527996"/>
    <lineage>
        <taxon>Bacteria</taxon>
        <taxon>Pseudomonadati</taxon>
        <taxon>Planctomycetota</taxon>
        <taxon>Planctomycetia</taxon>
        <taxon>Planctomycetales</taxon>
        <taxon>Planctomycetaceae</taxon>
        <taxon>Crateriforma</taxon>
    </lineage>
</organism>
<proteinExistence type="predicted"/>
<gene>
    <name evidence="6" type="ORF">V7x_26790</name>
</gene>
<dbReference type="InterPro" id="IPR005234">
    <property type="entry name" value="ScpB_csome_segregation"/>
</dbReference>
<dbReference type="RefSeq" id="WP_146413582.1">
    <property type="nucleotide sequence ID" value="NZ_SJPZ01000001.1"/>
</dbReference>
<evidence type="ECO:0000313" key="7">
    <source>
        <dbReference type="Proteomes" id="UP000316476"/>
    </source>
</evidence>
<dbReference type="AlphaFoldDB" id="A0A5C6FXJ0"/>
<dbReference type="InterPro" id="IPR036388">
    <property type="entry name" value="WH-like_DNA-bd_sf"/>
</dbReference>
<dbReference type="Gene3D" id="1.10.10.10">
    <property type="entry name" value="Winged helix-like DNA-binding domain superfamily/Winged helix DNA-binding domain"/>
    <property type="match status" value="2"/>
</dbReference>
<dbReference type="EMBL" id="SJPZ01000001">
    <property type="protein sequence ID" value="TWU67106.1"/>
    <property type="molecule type" value="Genomic_DNA"/>
</dbReference>